<feature type="transmembrane region" description="Helical" evidence="7">
    <location>
        <begin position="45"/>
        <end position="62"/>
    </location>
</feature>
<dbReference type="GO" id="GO:0005886">
    <property type="term" value="C:plasma membrane"/>
    <property type="evidence" value="ECO:0007669"/>
    <property type="project" value="UniProtKB-SubCell"/>
</dbReference>
<keyword evidence="6 7" id="KW-0472">Membrane</keyword>
<reference evidence="8 9" key="1">
    <citation type="submission" date="2018-03" db="EMBL/GenBank/DDBJ databases">
        <title>Draft genome sequence of the first documented clinical Siccibacter turicensis isolate in Austria.</title>
        <authorList>
            <person name="Lepuschitz S."/>
            <person name="Pekard-Amenitsch S."/>
            <person name="Haunold R."/>
            <person name="Schill S."/>
            <person name="Mach R."/>
            <person name="Allerberger F."/>
            <person name="Ruppitsch W."/>
            <person name="Forsythe S.J."/>
        </authorList>
    </citation>
    <scope>NUCLEOTIDE SEQUENCE [LARGE SCALE GENOMIC DNA]</scope>
    <source>
        <strain evidence="8 9">6100069499-17</strain>
    </source>
</reference>
<evidence type="ECO:0000256" key="2">
    <source>
        <dbReference type="ARBA" id="ARBA00009962"/>
    </source>
</evidence>
<evidence type="ECO:0000256" key="6">
    <source>
        <dbReference type="ARBA" id="ARBA00023136"/>
    </source>
</evidence>
<dbReference type="EMBL" id="PYEP01000003">
    <property type="protein sequence ID" value="PSN08165.1"/>
    <property type="molecule type" value="Genomic_DNA"/>
</dbReference>
<dbReference type="Proteomes" id="UP000240212">
    <property type="component" value="Unassembled WGS sequence"/>
</dbReference>
<dbReference type="AlphaFoldDB" id="A0A2P8VKT1"/>
<evidence type="ECO:0000256" key="1">
    <source>
        <dbReference type="ARBA" id="ARBA00004651"/>
    </source>
</evidence>
<sequence length="152" mass="17277">MTLTDTVLVLCIVALLGWAIYDEVILDRLKGKTQLAVPLLRRGRADSLIFVGLLAILIYNNITAQGAMLTTWLLGGLALVAIYLFWFRIPVVRFKATGLYFAGSWTEYNHIKAMNLSEDGVLVMELAQRRLLLRVKNIDDLERIYKFMVNTQ</sequence>
<dbReference type="Pfam" id="PF06173">
    <property type="entry name" value="DUF986"/>
    <property type="match status" value="1"/>
</dbReference>
<gene>
    <name evidence="8" type="ORF">C7G83_08270</name>
</gene>
<comment type="caution">
    <text evidence="8">The sequence shown here is derived from an EMBL/GenBank/DDBJ whole genome shotgun (WGS) entry which is preliminary data.</text>
</comment>
<dbReference type="HAMAP" id="MF_01071">
    <property type="entry name" value="UPF0266"/>
    <property type="match status" value="1"/>
</dbReference>
<evidence type="ECO:0000256" key="7">
    <source>
        <dbReference type="HAMAP-Rule" id="MF_01071"/>
    </source>
</evidence>
<dbReference type="InterPro" id="IPR009328">
    <property type="entry name" value="DUF986"/>
</dbReference>
<evidence type="ECO:0000256" key="4">
    <source>
        <dbReference type="ARBA" id="ARBA00022692"/>
    </source>
</evidence>
<keyword evidence="9" id="KW-1185">Reference proteome</keyword>
<evidence type="ECO:0000313" key="9">
    <source>
        <dbReference type="Proteomes" id="UP000240212"/>
    </source>
</evidence>
<proteinExistence type="inferred from homology"/>
<keyword evidence="5 7" id="KW-1133">Transmembrane helix</keyword>
<comment type="similarity">
    <text evidence="2 7">Belongs to the UPF0266 family.</text>
</comment>
<name>A0A2P8VKT1_9ENTR</name>
<comment type="subcellular location">
    <subcellularLocation>
        <location evidence="1 7">Cell membrane</location>
        <topology evidence="1 7">Multi-pass membrane protein</topology>
    </subcellularLocation>
</comment>
<keyword evidence="3 7" id="KW-1003">Cell membrane</keyword>
<evidence type="ECO:0000256" key="5">
    <source>
        <dbReference type="ARBA" id="ARBA00022989"/>
    </source>
</evidence>
<evidence type="ECO:0000313" key="8">
    <source>
        <dbReference type="EMBL" id="PSN08165.1"/>
    </source>
</evidence>
<evidence type="ECO:0000256" key="3">
    <source>
        <dbReference type="ARBA" id="ARBA00022475"/>
    </source>
</evidence>
<feature type="transmembrane region" description="Helical" evidence="7">
    <location>
        <begin position="6"/>
        <end position="24"/>
    </location>
</feature>
<organism evidence="8 9">
    <name type="scientific">Siccibacter turicensis</name>
    <dbReference type="NCBI Taxonomy" id="357233"/>
    <lineage>
        <taxon>Bacteria</taxon>
        <taxon>Pseudomonadati</taxon>
        <taxon>Pseudomonadota</taxon>
        <taxon>Gammaproteobacteria</taxon>
        <taxon>Enterobacterales</taxon>
        <taxon>Enterobacteriaceae</taxon>
        <taxon>Siccibacter</taxon>
    </lineage>
</organism>
<dbReference type="NCBIfam" id="NF002791">
    <property type="entry name" value="PRK02913.1"/>
    <property type="match status" value="1"/>
</dbReference>
<accession>A0A2P8VKT1</accession>
<dbReference type="RefSeq" id="WP_106876869.1">
    <property type="nucleotide sequence ID" value="NZ_PYEP01000003.1"/>
</dbReference>
<dbReference type="PIRSF" id="PIRSF020687">
    <property type="entry name" value="UCP020687"/>
    <property type="match status" value="1"/>
</dbReference>
<feature type="transmembrane region" description="Helical" evidence="7">
    <location>
        <begin position="68"/>
        <end position="87"/>
    </location>
</feature>
<keyword evidence="4 7" id="KW-0812">Transmembrane</keyword>
<dbReference type="OrthoDB" id="2360740at2"/>
<dbReference type="STRING" id="1388748.GCA_000463155_02626"/>
<protein>
    <recommendedName>
        <fullName evidence="7">UPF0266 membrane protein C7G83_08270</fullName>
    </recommendedName>
</protein>